<comment type="caution">
    <text evidence="1">The sequence shown here is derived from an EMBL/GenBank/DDBJ whole genome shotgun (WGS) entry which is preliminary data.</text>
</comment>
<accession>A0ACB9G1I1</accession>
<dbReference type="Proteomes" id="UP001056120">
    <property type="component" value="Linkage Group LG15"/>
</dbReference>
<evidence type="ECO:0000313" key="1">
    <source>
        <dbReference type="EMBL" id="KAI3776891.1"/>
    </source>
</evidence>
<protein>
    <submittedName>
        <fullName evidence="1">Uncharacterized protein</fullName>
    </submittedName>
</protein>
<evidence type="ECO:0000313" key="2">
    <source>
        <dbReference type="Proteomes" id="UP001056120"/>
    </source>
</evidence>
<reference evidence="1 2" key="2">
    <citation type="journal article" date="2022" name="Mol. Ecol. Resour.">
        <title>The genomes of chicory, endive, great burdock and yacon provide insights into Asteraceae paleo-polyploidization history and plant inulin production.</title>
        <authorList>
            <person name="Fan W."/>
            <person name="Wang S."/>
            <person name="Wang H."/>
            <person name="Wang A."/>
            <person name="Jiang F."/>
            <person name="Liu H."/>
            <person name="Zhao H."/>
            <person name="Xu D."/>
            <person name="Zhang Y."/>
        </authorList>
    </citation>
    <scope>NUCLEOTIDE SEQUENCE [LARGE SCALE GENOMIC DNA]</scope>
    <source>
        <strain evidence="2">cv. Yunnan</strain>
        <tissue evidence="1">Leaves</tissue>
    </source>
</reference>
<organism evidence="1 2">
    <name type="scientific">Smallanthus sonchifolius</name>
    <dbReference type="NCBI Taxonomy" id="185202"/>
    <lineage>
        <taxon>Eukaryota</taxon>
        <taxon>Viridiplantae</taxon>
        <taxon>Streptophyta</taxon>
        <taxon>Embryophyta</taxon>
        <taxon>Tracheophyta</taxon>
        <taxon>Spermatophyta</taxon>
        <taxon>Magnoliopsida</taxon>
        <taxon>eudicotyledons</taxon>
        <taxon>Gunneridae</taxon>
        <taxon>Pentapetalae</taxon>
        <taxon>asterids</taxon>
        <taxon>campanulids</taxon>
        <taxon>Asterales</taxon>
        <taxon>Asteraceae</taxon>
        <taxon>Asteroideae</taxon>
        <taxon>Heliantheae alliance</taxon>
        <taxon>Millerieae</taxon>
        <taxon>Smallanthus</taxon>
    </lineage>
</organism>
<dbReference type="EMBL" id="CM042032">
    <property type="protein sequence ID" value="KAI3776891.1"/>
    <property type="molecule type" value="Genomic_DNA"/>
</dbReference>
<reference evidence="2" key="1">
    <citation type="journal article" date="2022" name="Mol. Ecol. Resour.">
        <title>The genomes of chicory, endive, great burdock and yacon provide insights into Asteraceae palaeo-polyploidization history and plant inulin production.</title>
        <authorList>
            <person name="Fan W."/>
            <person name="Wang S."/>
            <person name="Wang H."/>
            <person name="Wang A."/>
            <person name="Jiang F."/>
            <person name="Liu H."/>
            <person name="Zhao H."/>
            <person name="Xu D."/>
            <person name="Zhang Y."/>
        </authorList>
    </citation>
    <scope>NUCLEOTIDE SEQUENCE [LARGE SCALE GENOMIC DNA]</scope>
    <source>
        <strain evidence="2">cv. Yunnan</strain>
    </source>
</reference>
<keyword evidence="2" id="KW-1185">Reference proteome</keyword>
<sequence length="95" mass="10165">MKDHGQEFDMICIAGLSLVCDVLIQSLGWGYVNSIIDVRLERVEAGSSIGFVHVLGYSGVGSTGSGSGLVNPWIEAVYFRVEGVAIGFFLKARVV</sequence>
<name>A0ACB9G1I1_9ASTR</name>
<proteinExistence type="predicted"/>
<gene>
    <name evidence="1" type="ORF">L1987_46681</name>
</gene>